<dbReference type="Proteomes" id="UP000538931">
    <property type="component" value="Unassembled WGS sequence"/>
</dbReference>
<sequence>MTDSHAFHLNLLKIAYNNLMQQESFKGEHIDPVNLEFLDQFAELVEGYETHQPDAFNNGQDLMVRLVRTYPQYVHLVARDLFWLFGGECLHFMSDDEIEQFQQLDEALAEAETHENSIDYLQLRQAIFEPDSGVKH</sequence>
<evidence type="ECO:0000313" key="2">
    <source>
        <dbReference type="Proteomes" id="UP000538931"/>
    </source>
</evidence>
<comment type="caution">
    <text evidence="1">The sequence shown here is derived from an EMBL/GenBank/DDBJ whole genome shotgun (WGS) entry which is preliminary data.</text>
</comment>
<evidence type="ECO:0008006" key="3">
    <source>
        <dbReference type="Google" id="ProtNLM"/>
    </source>
</evidence>
<dbReference type="InterPro" id="IPR048156">
    <property type="entry name" value="PA2817-like"/>
</dbReference>
<proteinExistence type="predicted"/>
<keyword evidence="2" id="KW-1185">Reference proteome</keyword>
<dbReference type="NCBIfam" id="NF041512">
    <property type="entry name" value="PA2817_fam"/>
    <property type="match status" value="1"/>
</dbReference>
<organism evidence="1 2">
    <name type="scientific">Marinobacterium marinum</name>
    <dbReference type="NCBI Taxonomy" id="2756129"/>
    <lineage>
        <taxon>Bacteria</taxon>
        <taxon>Pseudomonadati</taxon>
        <taxon>Pseudomonadota</taxon>
        <taxon>Gammaproteobacteria</taxon>
        <taxon>Oceanospirillales</taxon>
        <taxon>Oceanospirillaceae</taxon>
        <taxon>Marinobacterium</taxon>
    </lineage>
</organism>
<dbReference type="AlphaFoldDB" id="A0A7W1WWI1"/>
<reference evidence="1 2" key="1">
    <citation type="submission" date="2020-07" db="EMBL/GenBank/DDBJ databases">
        <title>Bacterium isolated from marien macroalgae.</title>
        <authorList>
            <person name="Zhu K."/>
            <person name="Lu D."/>
            <person name="Du Z."/>
        </authorList>
    </citation>
    <scope>NUCLEOTIDE SEQUENCE [LARGE SCALE GENOMIC DNA]</scope>
    <source>
        <strain evidence="1 2">3-1745</strain>
    </source>
</reference>
<dbReference type="EMBL" id="JACEMT010000036">
    <property type="protein sequence ID" value="MBA4501496.1"/>
    <property type="molecule type" value="Genomic_DNA"/>
</dbReference>
<accession>A0A7W1WWI1</accession>
<name>A0A7W1WWI1_9GAMM</name>
<protein>
    <recommendedName>
        <fullName evidence="3">Dehydrogenase</fullName>
    </recommendedName>
</protein>
<evidence type="ECO:0000313" key="1">
    <source>
        <dbReference type="EMBL" id="MBA4501496.1"/>
    </source>
</evidence>
<gene>
    <name evidence="1" type="ORF">H1S06_03825</name>
</gene>
<dbReference type="RefSeq" id="WP_181737418.1">
    <property type="nucleotide sequence ID" value="NZ_JACEMT010000036.1"/>
</dbReference>